<evidence type="ECO:0000256" key="1">
    <source>
        <dbReference type="ARBA" id="ARBA00007689"/>
    </source>
</evidence>
<protein>
    <recommendedName>
        <fullName evidence="2">YCII-related domain-containing protein</fullName>
    </recommendedName>
</protein>
<comment type="similarity">
    <text evidence="1">Belongs to the YciI family.</text>
</comment>
<dbReference type="SUPFAM" id="SSF54909">
    <property type="entry name" value="Dimeric alpha+beta barrel"/>
    <property type="match status" value="1"/>
</dbReference>
<dbReference type="PANTHER" id="PTHR33606:SF3">
    <property type="entry name" value="PROTEIN YCII"/>
    <property type="match status" value="1"/>
</dbReference>
<gene>
    <name evidence="3" type="ORF">Asru_0436_03</name>
</gene>
<dbReference type="AlphaFoldDB" id="A0A0D6P7K2"/>
<evidence type="ECO:0000313" key="3">
    <source>
        <dbReference type="EMBL" id="GAN77740.1"/>
    </source>
</evidence>
<dbReference type="Proteomes" id="UP000032680">
    <property type="component" value="Unassembled WGS sequence"/>
</dbReference>
<dbReference type="EMBL" id="BANB01000436">
    <property type="protein sequence ID" value="GAN77740.1"/>
    <property type="molecule type" value="Genomic_DNA"/>
</dbReference>
<comment type="caution">
    <text evidence="3">The sequence shown here is derived from an EMBL/GenBank/DDBJ whole genome shotgun (WGS) entry which is preliminary data.</text>
</comment>
<feature type="domain" description="YCII-related" evidence="2">
    <location>
        <begin position="1"/>
        <end position="88"/>
    </location>
</feature>
<dbReference type="Pfam" id="PF03795">
    <property type="entry name" value="YCII"/>
    <property type="match status" value="1"/>
</dbReference>
<name>A0A0D6P7K2_9PROT</name>
<organism evidence="3 4">
    <name type="scientific">Acidisphaera rubrifaciens HS-AP3</name>
    <dbReference type="NCBI Taxonomy" id="1231350"/>
    <lineage>
        <taxon>Bacteria</taxon>
        <taxon>Pseudomonadati</taxon>
        <taxon>Pseudomonadota</taxon>
        <taxon>Alphaproteobacteria</taxon>
        <taxon>Acetobacterales</taxon>
        <taxon>Acetobacteraceae</taxon>
        <taxon>Acidisphaera</taxon>
    </lineage>
</organism>
<dbReference type="InterPro" id="IPR051807">
    <property type="entry name" value="Sec-metab_biosynth-assoc"/>
</dbReference>
<dbReference type="PANTHER" id="PTHR33606">
    <property type="entry name" value="PROTEIN YCII"/>
    <property type="match status" value="1"/>
</dbReference>
<reference evidence="3 4" key="1">
    <citation type="submission" date="2012-11" db="EMBL/GenBank/DDBJ databases">
        <title>Whole genome sequence of Acidisphaera rubrifaciens HS-AP3.</title>
        <authorList>
            <person name="Azuma Y."/>
            <person name="Higashiura N."/>
            <person name="Hirakawa H."/>
            <person name="Matsushita K."/>
        </authorList>
    </citation>
    <scope>NUCLEOTIDE SEQUENCE [LARGE SCALE GENOMIC DNA]</scope>
    <source>
        <strain evidence="3 4">HS-AP3</strain>
    </source>
</reference>
<evidence type="ECO:0000259" key="2">
    <source>
        <dbReference type="Pfam" id="PF03795"/>
    </source>
</evidence>
<dbReference type="OrthoDB" id="2293521at2"/>
<dbReference type="Gene3D" id="3.30.70.1060">
    <property type="entry name" value="Dimeric alpha+beta barrel"/>
    <property type="match status" value="1"/>
</dbReference>
<dbReference type="NCBIfam" id="NF009503">
    <property type="entry name" value="PRK12863.1-3"/>
    <property type="match status" value="1"/>
</dbReference>
<sequence>MPYIIETWDKPGSLALRRATREAHLDYLDAHMARLLACRAKLADDGSDLGGGLYVLDVETRAEAEAFIAADPFSTAGLFERVQITRWRRAYLDGRSYISR</sequence>
<accession>A0A0D6P7K2</accession>
<proteinExistence type="inferred from homology"/>
<dbReference type="InterPro" id="IPR005545">
    <property type="entry name" value="YCII"/>
</dbReference>
<keyword evidence="4" id="KW-1185">Reference proteome</keyword>
<dbReference type="RefSeq" id="WP_048861953.1">
    <property type="nucleotide sequence ID" value="NZ_BANB01000436.1"/>
</dbReference>
<dbReference type="InterPro" id="IPR011008">
    <property type="entry name" value="Dimeric_a/b-barrel"/>
</dbReference>
<evidence type="ECO:0000313" key="4">
    <source>
        <dbReference type="Proteomes" id="UP000032680"/>
    </source>
</evidence>